<gene>
    <name evidence="1" type="ORF">APS56_01705</name>
</gene>
<sequence>MFCASNSITVTWTIEDNCSTSTQQATYTFTQPDGINFDNPNNKLAESCDFDNSNFATAQSELDADIAKWVTDETARINQSLTGGFPVISHDYIGQTINFCSDPNESNQLTITWTAETFCETTTRSATYTLTQPETITYTAPTNDTAEACEFNNTSIATAQTNLDADIANWVAEQTNMIINSLEGGCSPTITNDFNGQTISLCSGGALTVTWTVEDICETTYPTATYTLTEPTAVTYTSPGNNTVNACDFDDINPAQAQLNLDNAIRAWVAEQTAVINNSLTDGCSPSVSSNYTNQSINFCDGGSVTIRWTVGDICETTYPEATYTLIKPAAVTFDEPENNITDSCQFDNTNIAAAQSSLDTNIATWVNTQTANISNSFMNGCSPTVTNDFTTQSIDFCTGGDITITWTVEDICETPIMRTATYTLILPDSVAYSESVDKTANSCEFYDIDPIIAQNALDNDIQAWINNQTTLIESSLIGGCSPTVSNNYNNQTIDYCVGGDIEITWTVEDICGSSSTTATYSLTKPDAVTYILPSDDNSSASEFDDPDSNIAQANLDADFEAWITEQTNIIKNSLVGGCAPTVTNNFTTQSIVFCASKTVTITWTVKDICGETNPTATYTFTQPEGMVFTPPSENIVDACQFDNIDPALAQSALDADIAEWVATQTDNINNSISGGSPTITNNFENQTIDFCTGGTINITWTVEDICQILTPTASYTLTKPEAIAYTAPVDDLVESCEFNNQNPMAAQNALDNDIAAWVNTQTALINNSITGGCSPEVTNDYTNQSLSFCTGGSITVTWTIDDICETTTSTATYTLTKPEPVTYTAPVNDTSNACDFDNSTPERAQTALNIDISNWVASQTDLINNSFSGGCSPNVTNDFSTQSIDFCSGGSIIVTWTINDICETTSHSATYTYTSPDPVKFNQANLPQNLTVECDAIPNPVSLSASTNCGNVRVTYNQERIDGNCANEYLLKRTWTAIDVCGTHISHVQEITVQDTKAPELITNHDSILTVSCTDIPEAPELEFTDNCSTNISVVFNEVNHFDDTLFADYKIERTWVVTDECGNENVYSQELNVMLDDIFTQITAGDRCFDDGTLDLNQFLSNGYTNGTWELIEGKTEATLIGSIFDPTTLTFAEDFLPGSGGIDYVFRYTGLENGCVNITEVTMNIHADCKVLPCESNDITVSTAITPNNDGENETFDIMGIDYCGFFAEVKIFNRWGAMVYESNDYTIGSEDVSGTHGDWDGKSSRAIGSANQVPNGTYYYIINVKDNFGVIGTYTGPVYIGTK</sequence>
<proteinExistence type="predicted"/>
<evidence type="ECO:0000313" key="2">
    <source>
        <dbReference type="Proteomes" id="UP000057981"/>
    </source>
</evidence>
<protein>
    <submittedName>
        <fullName evidence="1">Uncharacterized protein</fullName>
    </submittedName>
</protein>
<reference evidence="1 2" key="1">
    <citation type="submission" date="2015-10" db="EMBL/GenBank/DDBJ databases">
        <authorList>
            <person name="Gilbert D.G."/>
        </authorList>
    </citation>
    <scope>NUCLEOTIDE SEQUENCE [LARGE SCALE GENOMIC DNA]</scope>
    <source>
        <strain evidence="2">HZ-22</strain>
    </source>
</reference>
<name>A0A0N7HY09_9FLAO</name>
<organism evidence="1 2">
    <name type="scientific">Pseudalgibacter alginicilyticus</name>
    <dbReference type="NCBI Taxonomy" id="1736674"/>
    <lineage>
        <taxon>Bacteria</taxon>
        <taxon>Pseudomonadati</taxon>
        <taxon>Bacteroidota</taxon>
        <taxon>Flavobacteriia</taxon>
        <taxon>Flavobacteriales</taxon>
        <taxon>Flavobacteriaceae</taxon>
        <taxon>Pseudalgibacter</taxon>
    </lineage>
</organism>
<accession>A0A0N7HY09</accession>
<dbReference type="RefSeq" id="WP_054724174.1">
    <property type="nucleotide sequence ID" value="NZ_CP012898.1"/>
</dbReference>
<evidence type="ECO:0000313" key="1">
    <source>
        <dbReference type="EMBL" id="ALJ03942.1"/>
    </source>
</evidence>
<dbReference type="KEGG" id="ahz:APS56_01705"/>
<dbReference type="Pfam" id="PF13585">
    <property type="entry name" value="CHU_C"/>
    <property type="match status" value="1"/>
</dbReference>
<dbReference type="OrthoDB" id="599464at2"/>
<dbReference type="STRING" id="1736674.APS56_01705"/>
<dbReference type="EMBL" id="CP012898">
    <property type="protein sequence ID" value="ALJ03942.1"/>
    <property type="molecule type" value="Genomic_DNA"/>
</dbReference>
<keyword evidence="2" id="KW-1185">Reference proteome</keyword>
<dbReference type="Proteomes" id="UP000057981">
    <property type="component" value="Chromosome"/>
</dbReference>